<protein>
    <submittedName>
        <fullName evidence="1">Uncharacterized protein</fullName>
    </submittedName>
</protein>
<reference evidence="1" key="1">
    <citation type="submission" date="2014-05" db="EMBL/GenBank/DDBJ databases">
        <authorList>
            <person name="Chronopoulou M."/>
        </authorList>
    </citation>
    <scope>NUCLEOTIDE SEQUENCE</scope>
    <source>
        <tissue evidence="1">Whole organism</tissue>
    </source>
</reference>
<name>A0A0K2VLH9_LEPSM</name>
<evidence type="ECO:0000313" key="1">
    <source>
        <dbReference type="EMBL" id="CDW51087.1"/>
    </source>
</evidence>
<proteinExistence type="predicted"/>
<sequence>MSRLSRPPLFGF</sequence>
<dbReference type="EMBL" id="HACA01033725">
    <property type="protein sequence ID" value="CDW51087.1"/>
    <property type="molecule type" value="Transcribed_RNA"/>
</dbReference>
<organism evidence="1">
    <name type="scientific">Lepeophtheirus salmonis</name>
    <name type="common">Salmon louse</name>
    <name type="synonym">Caligus salmonis</name>
    <dbReference type="NCBI Taxonomy" id="72036"/>
    <lineage>
        <taxon>Eukaryota</taxon>
        <taxon>Metazoa</taxon>
        <taxon>Ecdysozoa</taxon>
        <taxon>Arthropoda</taxon>
        <taxon>Crustacea</taxon>
        <taxon>Multicrustacea</taxon>
        <taxon>Hexanauplia</taxon>
        <taxon>Copepoda</taxon>
        <taxon>Siphonostomatoida</taxon>
        <taxon>Caligidae</taxon>
        <taxon>Lepeophtheirus</taxon>
    </lineage>
</organism>
<accession>A0A0K2VLH9</accession>